<proteinExistence type="predicted"/>
<geneLocation type="plasmid" evidence="1">
    <name>pDson03</name>
</geneLocation>
<dbReference type="RefSeq" id="WP_350242279.1">
    <property type="nucleotide sequence ID" value="NZ_CP158298.1"/>
</dbReference>
<evidence type="ECO:0000313" key="1">
    <source>
        <dbReference type="EMBL" id="XBV84242.1"/>
    </source>
</evidence>
<name>A0AAU7U6R5_9DEIO</name>
<dbReference type="EMBL" id="CP158298">
    <property type="protein sequence ID" value="XBV84242.1"/>
    <property type="molecule type" value="Genomic_DNA"/>
</dbReference>
<dbReference type="KEGG" id="dsc:ABOD76_04070"/>
<protein>
    <submittedName>
        <fullName evidence="1">Uncharacterized protein</fullName>
    </submittedName>
</protein>
<keyword evidence="1" id="KW-0614">Plasmid</keyword>
<dbReference type="AlphaFoldDB" id="A0AAU7U6R5"/>
<gene>
    <name evidence="1" type="ORF">ABOD76_04070</name>
</gene>
<sequence length="72" mass="7822">MPVAVGLLTGFREAHILSRLSRAEEILASGFQPKSPGAFLVDVIKDTAGKYDPAAIIELRHRGTGHAQRARR</sequence>
<reference evidence="1" key="1">
    <citation type="submission" date="2024-06" db="EMBL/GenBank/DDBJ databases">
        <title>Draft Genome Sequence of Deinococcus sonorensis Type Strain KR-87, a Biofilm Producing Representative of the Genus Deinococcus.</title>
        <authorList>
            <person name="Boren L.S."/>
            <person name="Grosso R.A."/>
            <person name="Hugenberg-Cox A.N."/>
            <person name="Hill J.T.E."/>
            <person name="Albert C.M."/>
            <person name="Tuohy J.M."/>
        </authorList>
    </citation>
    <scope>NUCLEOTIDE SEQUENCE</scope>
    <source>
        <strain evidence="1">KR-87</strain>
        <plasmid evidence="1">pDson03</plasmid>
    </source>
</reference>
<accession>A0AAU7U6R5</accession>
<organism evidence="1">
    <name type="scientific">Deinococcus sonorensis KR-87</name>
    <dbReference type="NCBI Taxonomy" id="694439"/>
    <lineage>
        <taxon>Bacteria</taxon>
        <taxon>Thermotogati</taxon>
        <taxon>Deinococcota</taxon>
        <taxon>Deinococci</taxon>
        <taxon>Deinococcales</taxon>
        <taxon>Deinococcaceae</taxon>
        <taxon>Deinococcus</taxon>
    </lineage>
</organism>